<keyword evidence="6 7" id="KW-0472">Membrane</keyword>
<keyword evidence="5 7" id="KW-1133">Transmembrane helix</keyword>
<protein>
    <submittedName>
        <fullName evidence="9">Arabinose ABC transporter permease</fullName>
    </submittedName>
</protein>
<evidence type="ECO:0000313" key="9">
    <source>
        <dbReference type="EMBL" id="PPQ40804.1"/>
    </source>
</evidence>
<evidence type="ECO:0000256" key="4">
    <source>
        <dbReference type="ARBA" id="ARBA00022692"/>
    </source>
</evidence>
<feature type="transmembrane region" description="Helical" evidence="7">
    <location>
        <begin position="217"/>
        <end position="242"/>
    </location>
</feature>
<evidence type="ECO:0000256" key="3">
    <source>
        <dbReference type="ARBA" id="ARBA00022475"/>
    </source>
</evidence>
<proteinExistence type="predicted"/>
<name>A0A2S6NPA5_RHOGL</name>
<keyword evidence="4 7" id="KW-0812">Transmembrane</keyword>
<dbReference type="PANTHER" id="PTHR23513:SF11">
    <property type="entry name" value="STAPHYLOFERRIN A TRANSPORTER"/>
    <property type="match status" value="1"/>
</dbReference>
<feature type="transmembrane region" description="Helical" evidence="7">
    <location>
        <begin position="351"/>
        <end position="369"/>
    </location>
</feature>
<dbReference type="GO" id="GO:0022857">
    <property type="term" value="F:transmembrane transporter activity"/>
    <property type="evidence" value="ECO:0007669"/>
    <property type="project" value="InterPro"/>
</dbReference>
<dbReference type="PANTHER" id="PTHR23513">
    <property type="entry name" value="INTEGRAL MEMBRANE EFFLUX PROTEIN-RELATED"/>
    <property type="match status" value="1"/>
</dbReference>
<dbReference type="Gene3D" id="1.20.1250.20">
    <property type="entry name" value="MFS general substrate transporter like domains"/>
    <property type="match status" value="1"/>
</dbReference>
<comment type="caution">
    <text evidence="9">The sequence shown here is derived from an EMBL/GenBank/DDBJ whole genome shotgun (WGS) entry which is preliminary data.</text>
</comment>
<evidence type="ECO:0000256" key="2">
    <source>
        <dbReference type="ARBA" id="ARBA00022448"/>
    </source>
</evidence>
<dbReference type="CDD" id="cd06173">
    <property type="entry name" value="MFS_MefA_like"/>
    <property type="match status" value="1"/>
</dbReference>
<dbReference type="InterPro" id="IPR036259">
    <property type="entry name" value="MFS_trans_sf"/>
</dbReference>
<evidence type="ECO:0000256" key="6">
    <source>
        <dbReference type="ARBA" id="ARBA00023136"/>
    </source>
</evidence>
<dbReference type="RefSeq" id="WP_104516864.1">
    <property type="nucleotide sequence ID" value="NZ_NHRY01000020.1"/>
</dbReference>
<dbReference type="GO" id="GO:0005886">
    <property type="term" value="C:plasma membrane"/>
    <property type="evidence" value="ECO:0007669"/>
    <property type="project" value="UniProtKB-SubCell"/>
</dbReference>
<dbReference type="InterPro" id="IPR010290">
    <property type="entry name" value="TM_effector"/>
</dbReference>
<evidence type="ECO:0000256" key="7">
    <source>
        <dbReference type="SAM" id="Phobius"/>
    </source>
</evidence>
<keyword evidence="10" id="KW-1185">Reference proteome</keyword>
<dbReference type="PROSITE" id="PS50850">
    <property type="entry name" value="MFS"/>
    <property type="match status" value="1"/>
</dbReference>
<evidence type="ECO:0000256" key="5">
    <source>
        <dbReference type="ARBA" id="ARBA00022989"/>
    </source>
</evidence>
<sequence>MTRTSRFEVLAPFTVRSFRFQWPADLLTSWGLEMENLILGWYILTATGSVLLLTVFGALQYAGTLIAPLFGLAGDRLGHRNVLCAMRVVYAAMAATMTTLAALHVLTPAAAFAIATVTGLIRPSDLAMRNALVAETIPANRLMAAMGVARTTVDSARVFGSLAGAAAFALLGMAPAYGAITLFYASGFLLTLGVGAPRPSHALARVSFWRDLREGLAYVWDSPASLAAMWLAFLVNVTAFPLTLGLLPYVAREIYHVGQTGLGWLVASFAFGALTGSIAIGVAGPHIRPARMMLINAAWWYVMLLAFIHLPGIAAGRFALVLAGFAQSLSMVPMAVMLLHGAGAKFRGRIMGVRMLAIYGLPLGLMAAGGLIERFGFATVASCYCLTGLALTLAIALRWRSALWPPDAPANAR</sequence>
<evidence type="ECO:0000313" key="10">
    <source>
        <dbReference type="Proteomes" id="UP000239724"/>
    </source>
</evidence>
<organism evidence="9 10">
    <name type="scientific">Rhodopila globiformis</name>
    <name type="common">Rhodopseudomonas globiformis</name>
    <dbReference type="NCBI Taxonomy" id="1071"/>
    <lineage>
        <taxon>Bacteria</taxon>
        <taxon>Pseudomonadati</taxon>
        <taxon>Pseudomonadota</taxon>
        <taxon>Alphaproteobacteria</taxon>
        <taxon>Acetobacterales</taxon>
        <taxon>Acetobacteraceae</taxon>
        <taxon>Rhodopila</taxon>
    </lineage>
</organism>
<feature type="transmembrane region" description="Helical" evidence="7">
    <location>
        <begin position="375"/>
        <end position="397"/>
    </location>
</feature>
<feature type="transmembrane region" description="Helical" evidence="7">
    <location>
        <begin position="39"/>
        <end position="67"/>
    </location>
</feature>
<dbReference type="SUPFAM" id="SSF103473">
    <property type="entry name" value="MFS general substrate transporter"/>
    <property type="match status" value="1"/>
</dbReference>
<dbReference type="Pfam" id="PF05977">
    <property type="entry name" value="MFS_3"/>
    <property type="match status" value="1"/>
</dbReference>
<dbReference type="Proteomes" id="UP000239724">
    <property type="component" value="Unassembled WGS sequence"/>
</dbReference>
<feature type="transmembrane region" description="Helical" evidence="7">
    <location>
        <begin position="262"/>
        <end position="282"/>
    </location>
</feature>
<feature type="domain" description="Major facilitator superfamily (MFS) profile" evidence="8">
    <location>
        <begin position="225"/>
        <end position="413"/>
    </location>
</feature>
<accession>A0A2S6NPA5</accession>
<dbReference type="OrthoDB" id="7283966at2"/>
<dbReference type="EMBL" id="NHRY01000020">
    <property type="protein sequence ID" value="PPQ40804.1"/>
    <property type="molecule type" value="Genomic_DNA"/>
</dbReference>
<reference evidence="9 10" key="1">
    <citation type="journal article" date="2018" name="Arch. Microbiol.">
        <title>New insights into the metabolic potential of the phototrophic purple bacterium Rhodopila globiformis DSM 161(T) from its draft genome sequence and evidence for a vanadium-dependent nitrogenase.</title>
        <authorList>
            <person name="Imhoff J.F."/>
            <person name="Rahn T."/>
            <person name="Kunzel S."/>
            <person name="Neulinger S.C."/>
        </authorList>
    </citation>
    <scope>NUCLEOTIDE SEQUENCE [LARGE SCALE GENOMIC DNA]</scope>
    <source>
        <strain evidence="9 10">DSM 161</strain>
    </source>
</reference>
<keyword evidence="3" id="KW-1003">Cell membrane</keyword>
<feature type="transmembrane region" description="Helical" evidence="7">
    <location>
        <begin position="294"/>
        <end position="312"/>
    </location>
</feature>
<dbReference type="InterPro" id="IPR020846">
    <property type="entry name" value="MFS_dom"/>
</dbReference>
<feature type="transmembrane region" description="Helical" evidence="7">
    <location>
        <begin position="88"/>
        <end position="121"/>
    </location>
</feature>
<gene>
    <name evidence="9" type="ORF">CCS01_00355</name>
</gene>
<dbReference type="AlphaFoldDB" id="A0A2S6NPA5"/>
<evidence type="ECO:0000259" key="8">
    <source>
        <dbReference type="PROSITE" id="PS50850"/>
    </source>
</evidence>
<keyword evidence="2" id="KW-0813">Transport</keyword>
<feature type="transmembrane region" description="Helical" evidence="7">
    <location>
        <begin position="318"/>
        <end position="339"/>
    </location>
</feature>
<comment type="subcellular location">
    <subcellularLocation>
        <location evidence="1">Cell membrane</location>
        <topology evidence="1">Multi-pass membrane protein</topology>
    </subcellularLocation>
</comment>
<evidence type="ECO:0000256" key="1">
    <source>
        <dbReference type="ARBA" id="ARBA00004651"/>
    </source>
</evidence>